<dbReference type="PANTHER" id="PTHR34385:SF1">
    <property type="entry name" value="PEPTIDOGLYCAN L-ALANYL-D-GLUTAMATE ENDOPEPTIDASE CWLK"/>
    <property type="match status" value="1"/>
</dbReference>
<dbReference type="SUPFAM" id="SSF55166">
    <property type="entry name" value="Hedgehog/DD-peptidase"/>
    <property type="match status" value="1"/>
</dbReference>
<keyword evidence="3" id="KW-0732">Signal</keyword>
<gene>
    <name evidence="5" type="ORF">SAMN02910314_00788</name>
</gene>
<feature type="coiled-coil region" evidence="1">
    <location>
        <begin position="84"/>
        <end position="130"/>
    </location>
</feature>
<dbReference type="RefSeq" id="WP_082867819.1">
    <property type="nucleotide sequence ID" value="NZ_CP011402.1"/>
</dbReference>
<dbReference type="AlphaFoldDB" id="A0A1H8REJ8"/>
<dbReference type="Proteomes" id="UP000182975">
    <property type="component" value="Unassembled WGS sequence"/>
</dbReference>
<protein>
    <submittedName>
        <fullName evidence="5">D-alanyl-D-alanine carboxypeptidase</fullName>
    </submittedName>
</protein>
<feature type="signal peptide" evidence="3">
    <location>
        <begin position="1"/>
        <end position="25"/>
    </location>
</feature>
<evidence type="ECO:0000313" key="6">
    <source>
        <dbReference type="Proteomes" id="UP000182975"/>
    </source>
</evidence>
<keyword evidence="5" id="KW-0121">Carboxypeptidase</keyword>
<dbReference type="EMBL" id="FOEC01000003">
    <property type="protein sequence ID" value="SEO64810.1"/>
    <property type="molecule type" value="Genomic_DNA"/>
</dbReference>
<dbReference type="InterPro" id="IPR003709">
    <property type="entry name" value="VanY-like_core_dom"/>
</dbReference>
<dbReference type="PROSITE" id="PS51257">
    <property type="entry name" value="PROKAR_LIPOPROTEIN"/>
    <property type="match status" value="1"/>
</dbReference>
<dbReference type="CDD" id="cd14852">
    <property type="entry name" value="LD-carboxypeptidase"/>
    <property type="match status" value="1"/>
</dbReference>
<evidence type="ECO:0000256" key="1">
    <source>
        <dbReference type="SAM" id="Coils"/>
    </source>
</evidence>
<dbReference type="OrthoDB" id="9792074at2"/>
<feature type="region of interest" description="Disordered" evidence="2">
    <location>
        <begin position="26"/>
        <end position="45"/>
    </location>
</feature>
<evidence type="ECO:0000256" key="2">
    <source>
        <dbReference type="SAM" id="MobiDB-lite"/>
    </source>
</evidence>
<reference evidence="6" key="1">
    <citation type="submission" date="2016-10" db="EMBL/GenBank/DDBJ databases">
        <authorList>
            <person name="Varghese N."/>
        </authorList>
    </citation>
    <scope>NUCLEOTIDE SEQUENCE [LARGE SCALE GENOMIC DNA]</scope>
    <source>
        <strain evidence="6">DSM 21843</strain>
    </source>
</reference>
<organism evidence="5 6">
    <name type="scientific">Denitrobacterium detoxificans</name>
    <dbReference type="NCBI Taxonomy" id="79604"/>
    <lineage>
        <taxon>Bacteria</taxon>
        <taxon>Bacillati</taxon>
        <taxon>Actinomycetota</taxon>
        <taxon>Coriobacteriia</taxon>
        <taxon>Eggerthellales</taxon>
        <taxon>Eggerthellaceae</taxon>
        <taxon>Denitrobacterium</taxon>
    </lineage>
</organism>
<name>A0A1H8REJ8_9ACTN</name>
<evidence type="ECO:0000256" key="3">
    <source>
        <dbReference type="SAM" id="SignalP"/>
    </source>
</evidence>
<dbReference type="InterPro" id="IPR009045">
    <property type="entry name" value="Zn_M74/Hedgehog-like"/>
</dbReference>
<dbReference type="Pfam" id="PF02557">
    <property type="entry name" value="VanY"/>
    <property type="match status" value="1"/>
</dbReference>
<evidence type="ECO:0000259" key="4">
    <source>
        <dbReference type="Pfam" id="PF02557"/>
    </source>
</evidence>
<feature type="chain" id="PRO_5010325603" evidence="3">
    <location>
        <begin position="26"/>
        <end position="354"/>
    </location>
</feature>
<dbReference type="Gene3D" id="3.30.1380.10">
    <property type="match status" value="1"/>
</dbReference>
<sequence>MKPKLAIAILCVAVCAMLAGCGGNATSTSSSPQSTQPSSTASSTTQQSQGIDYLALVNKLNALPDGWEDALETVHFTNTVGDDVEVEKKAYDAYLELKADLEKEDVHVDLDSARRSVAEQERIMADFTEKYGADYAKKTVATPGYSEHHTGLALDLYLIVDGQDVTENEDMVQYPEIWQKIHAKLAEHGFILRYLEGDEHITGYGYEPWHIRYVDDPAIAKEITEQGITFEEYKAGKVAPEVSYDFGNSSLYTREELEEAAVQAKCEFATFAGCELHSLRYAGDACNTPENLAWLNSLDEGKNYTQVCELVSDFHSPTSSTEPTAWNLDTEYTDYQWWLARTSDGGWQLLSYGY</sequence>
<dbReference type="GO" id="GO:0004180">
    <property type="term" value="F:carboxypeptidase activity"/>
    <property type="evidence" value="ECO:0007669"/>
    <property type="project" value="UniProtKB-KW"/>
</dbReference>
<dbReference type="PANTHER" id="PTHR34385">
    <property type="entry name" value="D-ALANYL-D-ALANINE CARBOXYPEPTIDASE"/>
    <property type="match status" value="1"/>
</dbReference>
<keyword evidence="6" id="KW-1185">Reference proteome</keyword>
<evidence type="ECO:0000313" key="5">
    <source>
        <dbReference type="EMBL" id="SEO64810.1"/>
    </source>
</evidence>
<proteinExistence type="predicted"/>
<accession>A0A1H8REJ8</accession>
<keyword evidence="1" id="KW-0175">Coiled coil</keyword>
<keyword evidence="5" id="KW-0645">Protease</keyword>
<dbReference type="InterPro" id="IPR052179">
    <property type="entry name" value="DD-CPase-like"/>
</dbReference>
<dbReference type="GO" id="GO:0006508">
    <property type="term" value="P:proteolysis"/>
    <property type="evidence" value="ECO:0007669"/>
    <property type="project" value="InterPro"/>
</dbReference>
<keyword evidence="5" id="KW-0378">Hydrolase</keyword>
<feature type="domain" description="D-alanyl-D-alanine carboxypeptidase-like core" evidence="4">
    <location>
        <begin position="85"/>
        <end position="215"/>
    </location>
</feature>
<dbReference type="InterPro" id="IPR058193">
    <property type="entry name" value="VanY/YodJ_core_dom"/>
</dbReference>